<evidence type="ECO:0000256" key="1">
    <source>
        <dbReference type="ARBA" id="ARBA00004123"/>
    </source>
</evidence>
<accession>A0A1I8ET26</accession>
<evidence type="ECO:0000256" key="5">
    <source>
        <dbReference type="ARBA" id="ARBA00023242"/>
    </source>
</evidence>
<organism evidence="9">
    <name type="scientific">Wuchereria bancrofti</name>
    <dbReference type="NCBI Taxonomy" id="6293"/>
    <lineage>
        <taxon>Eukaryota</taxon>
        <taxon>Metazoa</taxon>
        <taxon>Ecdysozoa</taxon>
        <taxon>Nematoda</taxon>
        <taxon>Chromadorea</taxon>
        <taxon>Rhabditida</taxon>
        <taxon>Spirurina</taxon>
        <taxon>Spiruromorpha</taxon>
        <taxon>Filarioidea</taxon>
        <taxon>Onchocercidae</taxon>
        <taxon>Wuchereria</taxon>
    </lineage>
</organism>
<evidence type="ECO:0000256" key="4">
    <source>
        <dbReference type="ARBA" id="ARBA00023163"/>
    </source>
</evidence>
<evidence type="ECO:0000313" key="9">
    <source>
        <dbReference type="WBParaSite" id="maker-PairedContig_4791-snap-gene-0.4-mRNA-1"/>
    </source>
</evidence>
<feature type="region of interest" description="Disordered" evidence="7">
    <location>
        <begin position="359"/>
        <end position="384"/>
    </location>
</feature>
<dbReference type="Gene3D" id="4.10.280.10">
    <property type="entry name" value="Helix-loop-helix DNA-binding domain"/>
    <property type="match status" value="1"/>
</dbReference>
<dbReference type="GO" id="GO:0000978">
    <property type="term" value="F:RNA polymerase II cis-regulatory region sequence-specific DNA binding"/>
    <property type="evidence" value="ECO:0007669"/>
    <property type="project" value="TreeGrafter"/>
</dbReference>
<feature type="domain" description="BHLH" evidence="8">
    <location>
        <begin position="605"/>
        <end position="658"/>
    </location>
</feature>
<sequence>MNIFYFRLNSEEKRKSINRRICIDFILMRFAYQFDNLLLLTTISYHSSNKMTSKSPSHEPIHSGHFMTSNPHSDEMLPDEEVVGVVVEDDVVEQDTEQKGQDLCDLNVQDEKPVTFYKFGPKRTQSIAIDVSLNKLNKCIKVAYNKMTTPKWKDFKGLRLHWKQRIRLNNVIWRAYYMEFRRPDKDKSRRTPYCYFTVPDDDSTHVKFTGTVVEGMYWKRSMDALKAQYKRWRHSRTRRRGRRRGISWNQEISSVPQLAVQNSMIKNSSAEQPDTDDLDNEFTDTLFANLMQPYTFPDPKEITQGCNADVMQPGLLSLQPSIEEIMASLDPPDQLLDEIGNYGASNVSPTSPCTPKEYEATFSNNFTNPTQQQQQQPTRQSSSISPQILLANSSAPTYSQAAYEHTPLIATMPYTTDSSNLDYVPQFLTTTMQFPSSVLPNRTWWMNFPSTPTPSLLNGPSTPSVVLSPSSSSTTGVLSLPVNSPTTISTVETHLINTSSKNSIKIFPTPTDTLKLQTERWNQLPSTANTANQNSLPVPQPVYPQENSQLMPKVTASSSHEQSTLLPASTTSIKQEHEKEERIHRVQKRGCRSVAADSTIEPVERKRILHLNAEQNRRCALKDGFEQLLNSLPNLYGCGTKPTNAVVLTRAAERIRQLKAEIALDEEKTKQLKQNIQRLNDKIVSLQASLPSSSRTTVSTISQKAEMEQFLERYTKERTRQDYRFWVMAKMMQPLTDTLIERLSQLPSNRALAETSDWLQTNFQLSTVRANASSLLVYLATHAGMLNDPNALQECIQRELSQ</sequence>
<keyword evidence="4" id="KW-0804">Transcription</keyword>
<dbReference type="Pfam" id="PF00010">
    <property type="entry name" value="HLH"/>
    <property type="match status" value="1"/>
</dbReference>
<evidence type="ECO:0000256" key="6">
    <source>
        <dbReference type="SAM" id="Coils"/>
    </source>
</evidence>
<keyword evidence="5" id="KW-0539">Nucleus</keyword>
<dbReference type="WBParaSite" id="maker-PairedContig_4791-snap-gene-0.4-mRNA-1">
    <property type="protein sequence ID" value="maker-PairedContig_4791-snap-gene-0.4-mRNA-1"/>
    <property type="gene ID" value="maker-PairedContig_4791-snap-gene-0.4"/>
</dbReference>
<dbReference type="InterPro" id="IPR036638">
    <property type="entry name" value="HLH_DNA-bd_sf"/>
</dbReference>
<dbReference type="SMART" id="SM00353">
    <property type="entry name" value="HLH"/>
    <property type="match status" value="1"/>
</dbReference>
<feature type="region of interest" description="Disordered" evidence="7">
    <location>
        <begin position="560"/>
        <end position="579"/>
    </location>
</feature>
<keyword evidence="2" id="KW-0805">Transcription regulation</keyword>
<protein>
    <submittedName>
        <fullName evidence="9">BHLH domain-containing protein</fullName>
    </submittedName>
</protein>
<evidence type="ECO:0000259" key="8">
    <source>
        <dbReference type="PROSITE" id="PS50888"/>
    </source>
</evidence>
<dbReference type="GO" id="GO:0000981">
    <property type="term" value="F:DNA-binding transcription factor activity, RNA polymerase II-specific"/>
    <property type="evidence" value="ECO:0007669"/>
    <property type="project" value="TreeGrafter"/>
</dbReference>
<dbReference type="InterPro" id="IPR011598">
    <property type="entry name" value="bHLH_dom"/>
</dbReference>
<reference evidence="9" key="1">
    <citation type="submission" date="2016-11" db="UniProtKB">
        <authorList>
            <consortium name="WormBaseParasite"/>
        </authorList>
    </citation>
    <scope>IDENTIFICATION</scope>
    <source>
        <strain evidence="9">pt0022</strain>
    </source>
</reference>
<name>A0A1I8ET26_WUCBA</name>
<dbReference type="PROSITE" id="PS50888">
    <property type="entry name" value="BHLH"/>
    <property type="match status" value="1"/>
</dbReference>
<feature type="compositionally biased region" description="Polar residues" evidence="7">
    <location>
        <begin position="560"/>
        <end position="573"/>
    </location>
</feature>
<comment type="subcellular location">
    <subcellularLocation>
        <location evidence="1">Nucleus</location>
    </subcellularLocation>
</comment>
<evidence type="ECO:0000256" key="2">
    <source>
        <dbReference type="ARBA" id="ARBA00023015"/>
    </source>
</evidence>
<dbReference type="STRING" id="6293.A0A1I8ET26"/>
<dbReference type="InterPro" id="IPR052207">
    <property type="entry name" value="Max-like/E-box_TFs"/>
</dbReference>
<dbReference type="PANTHER" id="PTHR15741:SF37">
    <property type="entry name" value="LD38259P"/>
    <property type="match status" value="1"/>
</dbReference>
<dbReference type="PANTHER" id="PTHR15741">
    <property type="entry name" value="BASIC HELIX-LOOP-HELIX ZIP TRANSCRIPTION FACTOR"/>
    <property type="match status" value="1"/>
</dbReference>
<dbReference type="CDD" id="cd21739">
    <property type="entry name" value="NES2-NLS_ChREBP-like"/>
    <property type="match status" value="1"/>
</dbReference>
<proteinExistence type="predicted"/>
<feature type="compositionally biased region" description="Low complexity" evidence="7">
    <location>
        <begin position="363"/>
        <end position="384"/>
    </location>
</feature>
<keyword evidence="6" id="KW-0175">Coiled coil</keyword>
<feature type="coiled-coil region" evidence="6">
    <location>
        <begin position="648"/>
        <end position="689"/>
    </location>
</feature>
<evidence type="ECO:0000256" key="3">
    <source>
        <dbReference type="ARBA" id="ARBA00023125"/>
    </source>
</evidence>
<keyword evidence="3" id="KW-0238">DNA-binding</keyword>
<dbReference type="GO" id="GO:0046983">
    <property type="term" value="F:protein dimerization activity"/>
    <property type="evidence" value="ECO:0007669"/>
    <property type="project" value="InterPro"/>
</dbReference>
<evidence type="ECO:0000256" key="7">
    <source>
        <dbReference type="SAM" id="MobiDB-lite"/>
    </source>
</evidence>
<dbReference type="SUPFAM" id="SSF47459">
    <property type="entry name" value="HLH, helix-loop-helix DNA-binding domain"/>
    <property type="match status" value="1"/>
</dbReference>
<dbReference type="GO" id="GO:0005634">
    <property type="term" value="C:nucleus"/>
    <property type="evidence" value="ECO:0007669"/>
    <property type="project" value="UniProtKB-SubCell"/>
</dbReference>
<dbReference type="AlphaFoldDB" id="A0A1I8ET26"/>